<sequence>MVFKKKDAFLETLYDIASNVYEASKFFNKFKIESLDSVHKFADEMKTFEHKGDDYIHDLIRALNKAFITSIEREDILNLAVKLDDVLDGMEACASRFFMYDITKADHFMVKFAENIEASSFQMLKALELLRERKLLPIREYSIKINELESIGDELLRDSIRTLFQTNDDAIKIIKYKEIYEIMESISDSCEDVADTLETIIMRNS</sequence>
<evidence type="ECO:0000313" key="2">
    <source>
        <dbReference type="EMBL" id="MBP1932957.1"/>
    </source>
</evidence>
<proteinExistence type="inferred from homology"/>
<dbReference type="InterPro" id="IPR018445">
    <property type="entry name" value="Put_Phosphate_transp_reg"/>
</dbReference>
<dbReference type="Proteomes" id="UP001519343">
    <property type="component" value="Unassembled WGS sequence"/>
</dbReference>
<protein>
    <submittedName>
        <fullName evidence="2">Uncharacterized protein Yka (UPF0111/DUF47 family)</fullName>
    </submittedName>
</protein>
<dbReference type="InterPro" id="IPR038078">
    <property type="entry name" value="PhoU-like_sf"/>
</dbReference>
<organism evidence="2 3">
    <name type="scientific">Ammoniphilus resinae</name>
    <dbReference type="NCBI Taxonomy" id="861532"/>
    <lineage>
        <taxon>Bacteria</taxon>
        <taxon>Bacillati</taxon>
        <taxon>Bacillota</taxon>
        <taxon>Bacilli</taxon>
        <taxon>Bacillales</taxon>
        <taxon>Paenibacillaceae</taxon>
        <taxon>Aneurinibacillus group</taxon>
        <taxon>Ammoniphilus</taxon>
    </lineage>
</organism>
<reference evidence="2 3" key="1">
    <citation type="submission" date="2021-03" db="EMBL/GenBank/DDBJ databases">
        <title>Genomic Encyclopedia of Type Strains, Phase IV (KMG-IV): sequencing the most valuable type-strain genomes for metagenomic binning, comparative biology and taxonomic classification.</title>
        <authorList>
            <person name="Goeker M."/>
        </authorList>
    </citation>
    <scope>NUCLEOTIDE SEQUENCE [LARGE SCALE GENOMIC DNA]</scope>
    <source>
        <strain evidence="2 3">DSM 24738</strain>
    </source>
</reference>
<comment type="similarity">
    <text evidence="1">Belongs to the UPF0111 family.</text>
</comment>
<dbReference type="PANTHER" id="PTHR37298">
    <property type="entry name" value="UPF0111 PROTEIN YKAA"/>
    <property type="match status" value="1"/>
</dbReference>
<dbReference type="Gene3D" id="1.20.58.220">
    <property type="entry name" value="Phosphate transport system protein phou homolog 2, domain 2"/>
    <property type="match status" value="1"/>
</dbReference>
<comment type="caution">
    <text evidence="2">The sequence shown here is derived from an EMBL/GenBank/DDBJ whole genome shotgun (WGS) entry which is preliminary data.</text>
</comment>
<gene>
    <name evidence="2" type="ORF">J2Z37_002968</name>
</gene>
<dbReference type="EMBL" id="JAGGKT010000009">
    <property type="protein sequence ID" value="MBP1932957.1"/>
    <property type="molecule type" value="Genomic_DNA"/>
</dbReference>
<evidence type="ECO:0000256" key="1">
    <source>
        <dbReference type="ARBA" id="ARBA00008591"/>
    </source>
</evidence>
<evidence type="ECO:0000313" key="3">
    <source>
        <dbReference type="Proteomes" id="UP001519343"/>
    </source>
</evidence>
<dbReference type="InterPro" id="IPR052912">
    <property type="entry name" value="UPF0111_domain"/>
</dbReference>
<dbReference type="RefSeq" id="WP_209810995.1">
    <property type="nucleotide sequence ID" value="NZ_JAGGKT010000009.1"/>
</dbReference>
<dbReference type="PANTHER" id="PTHR37298:SF1">
    <property type="entry name" value="UPF0111 PROTEIN YKAA"/>
    <property type="match status" value="1"/>
</dbReference>
<accession>A0ABS4GRP8</accession>
<name>A0ABS4GRP8_9BACL</name>
<dbReference type="Pfam" id="PF01865">
    <property type="entry name" value="PhoU_div"/>
    <property type="match status" value="1"/>
</dbReference>
<keyword evidence="3" id="KW-1185">Reference proteome</keyword>